<dbReference type="EMBL" id="CP028519">
    <property type="protein sequence ID" value="AVY93734.1"/>
    <property type="molecule type" value="Genomic_DNA"/>
</dbReference>
<accession>A0A2S0P8K1</accession>
<feature type="domain" description="CYTH" evidence="1">
    <location>
        <begin position="2"/>
        <end position="147"/>
    </location>
</feature>
<dbReference type="InterPro" id="IPR033469">
    <property type="entry name" value="CYTH-like_dom_sf"/>
</dbReference>
<dbReference type="PANTHER" id="PTHR40114">
    <property type="entry name" value="SLR0698 PROTEIN"/>
    <property type="match status" value="1"/>
</dbReference>
<dbReference type="Gene3D" id="2.40.320.10">
    <property type="entry name" value="Hypothetical Protein Pfu-838710-001"/>
    <property type="match status" value="1"/>
</dbReference>
<sequence length="163" mass="18882">MGMEIERRFLVTADGWRGQGETRRLRQGFMCVEPERTVRVRVIGDQAWLTLKSKISFVSRYEFEYPVPLADAETMLDVMCALKIEKNRTRIERDGRVWEVDEFFGDNSGLVLAEIELPDEDTPFDRPDWLGAEVTRDPRYTNAHLAGHAYAGWSAEERARILD</sequence>
<dbReference type="AlphaFoldDB" id="A0A2S0P8K1"/>
<dbReference type="SMART" id="SM01118">
    <property type="entry name" value="CYTH"/>
    <property type="match status" value="1"/>
</dbReference>
<organism evidence="2 3">
    <name type="scientific">Microvirgula aerodenitrificans</name>
    <dbReference type="NCBI Taxonomy" id="57480"/>
    <lineage>
        <taxon>Bacteria</taxon>
        <taxon>Pseudomonadati</taxon>
        <taxon>Pseudomonadota</taxon>
        <taxon>Betaproteobacteria</taxon>
        <taxon>Neisseriales</taxon>
        <taxon>Aquaspirillaceae</taxon>
        <taxon>Microvirgula</taxon>
    </lineage>
</organism>
<dbReference type="SUPFAM" id="SSF55154">
    <property type="entry name" value="CYTH-like phosphatases"/>
    <property type="match status" value="1"/>
</dbReference>
<name>A0A2S0P8K1_9NEIS</name>
<keyword evidence="3" id="KW-1185">Reference proteome</keyword>
<dbReference type="PIRSF" id="PIRSF016487">
    <property type="entry name" value="CYTH_UCP016487"/>
    <property type="match status" value="1"/>
</dbReference>
<dbReference type="Pfam" id="PF01928">
    <property type="entry name" value="CYTH"/>
    <property type="match status" value="1"/>
</dbReference>
<evidence type="ECO:0000259" key="1">
    <source>
        <dbReference type="PROSITE" id="PS51707"/>
    </source>
</evidence>
<dbReference type="OrthoDB" id="9805588at2"/>
<gene>
    <name evidence="2" type="ORF">DAI18_06480</name>
</gene>
<dbReference type="KEGG" id="maer:DAI18_06480"/>
<protein>
    <submittedName>
        <fullName evidence="2">CYTH domain-containing protein</fullName>
    </submittedName>
</protein>
<dbReference type="CDD" id="cd07891">
    <property type="entry name" value="CYTH-like_CthTTM-like_1"/>
    <property type="match status" value="1"/>
</dbReference>
<dbReference type="InterPro" id="IPR012042">
    <property type="entry name" value="NeuTTM/CthTTM-like"/>
</dbReference>
<proteinExistence type="predicted"/>
<evidence type="ECO:0000313" key="2">
    <source>
        <dbReference type="EMBL" id="AVY93734.1"/>
    </source>
</evidence>
<dbReference type="PANTHER" id="PTHR40114:SF1">
    <property type="entry name" value="SLR0698 PROTEIN"/>
    <property type="match status" value="1"/>
</dbReference>
<dbReference type="Proteomes" id="UP000244173">
    <property type="component" value="Chromosome"/>
</dbReference>
<reference evidence="2 3" key="1">
    <citation type="submission" date="2018-04" db="EMBL/GenBank/DDBJ databases">
        <title>Denitrifier Microvirgula.</title>
        <authorList>
            <person name="Anderson E."/>
            <person name="Jang J."/>
            <person name="Ishii S."/>
        </authorList>
    </citation>
    <scope>NUCLEOTIDE SEQUENCE [LARGE SCALE GENOMIC DNA]</scope>
    <source>
        <strain evidence="2 3">BE2.4</strain>
    </source>
</reference>
<dbReference type="PROSITE" id="PS51707">
    <property type="entry name" value="CYTH"/>
    <property type="match status" value="1"/>
</dbReference>
<dbReference type="InterPro" id="IPR023577">
    <property type="entry name" value="CYTH_domain"/>
</dbReference>
<dbReference type="RefSeq" id="WP_028498701.1">
    <property type="nucleotide sequence ID" value="NZ_CP028519.1"/>
</dbReference>
<evidence type="ECO:0000313" key="3">
    <source>
        <dbReference type="Proteomes" id="UP000244173"/>
    </source>
</evidence>
<dbReference type="STRING" id="1122240.GCA_000620105_01342"/>